<sequence length="123" mass="14499">MEVPTQTSDLQEQLNSWKSEVNNVRQEIREMRGRLEELAHKKTDPEMLIHVEHFQNQFICQAEVADELFHDLKQSAKKLSNNGVLAVVHDDRPVADATTLHDRMDTFQKLYGELKHEFERFIR</sequence>
<accession>A0A5B2W274</accession>
<name>A0A5B2W274_9BACT</name>
<reference evidence="2 3" key="1">
    <citation type="submission" date="2019-09" db="EMBL/GenBank/DDBJ databases">
        <title>Chitinophaga ginsengihumi sp. nov., isolated from soil of ginseng rhizosphere.</title>
        <authorList>
            <person name="Lee J."/>
        </authorList>
    </citation>
    <scope>NUCLEOTIDE SEQUENCE [LARGE SCALE GENOMIC DNA]</scope>
    <source>
        <strain evidence="2 3">BN140078</strain>
    </source>
</reference>
<evidence type="ECO:0000313" key="2">
    <source>
        <dbReference type="EMBL" id="KAA2244606.1"/>
    </source>
</evidence>
<proteinExistence type="predicted"/>
<gene>
    <name evidence="2" type="ORF">F0L74_01125</name>
</gene>
<feature type="coiled-coil region" evidence="1">
    <location>
        <begin position="7"/>
        <end position="41"/>
    </location>
</feature>
<dbReference type="RefSeq" id="WP_149836003.1">
    <property type="nucleotide sequence ID" value="NZ_VUOC01000001.1"/>
</dbReference>
<keyword evidence="1" id="KW-0175">Coiled coil</keyword>
<dbReference type="EMBL" id="VUOC01000001">
    <property type="protein sequence ID" value="KAA2244606.1"/>
    <property type="molecule type" value="Genomic_DNA"/>
</dbReference>
<dbReference type="Proteomes" id="UP000324611">
    <property type="component" value="Unassembled WGS sequence"/>
</dbReference>
<dbReference type="AlphaFoldDB" id="A0A5B2W274"/>
<organism evidence="2 3">
    <name type="scientific">Chitinophaga agrisoli</name>
    <dbReference type="NCBI Taxonomy" id="2607653"/>
    <lineage>
        <taxon>Bacteria</taxon>
        <taxon>Pseudomonadati</taxon>
        <taxon>Bacteroidota</taxon>
        <taxon>Chitinophagia</taxon>
        <taxon>Chitinophagales</taxon>
        <taxon>Chitinophagaceae</taxon>
        <taxon>Chitinophaga</taxon>
    </lineage>
</organism>
<keyword evidence="3" id="KW-1185">Reference proteome</keyword>
<reference evidence="2 3" key="2">
    <citation type="submission" date="2019-09" db="EMBL/GenBank/DDBJ databases">
        <authorList>
            <person name="Jin C."/>
        </authorList>
    </citation>
    <scope>NUCLEOTIDE SEQUENCE [LARGE SCALE GENOMIC DNA]</scope>
    <source>
        <strain evidence="2 3">BN140078</strain>
    </source>
</reference>
<evidence type="ECO:0000256" key="1">
    <source>
        <dbReference type="SAM" id="Coils"/>
    </source>
</evidence>
<comment type="caution">
    <text evidence="2">The sequence shown here is derived from an EMBL/GenBank/DDBJ whole genome shotgun (WGS) entry which is preliminary data.</text>
</comment>
<evidence type="ECO:0000313" key="3">
    <source>
        <dbReference type="Proteomes" id="UP000324611"/>
    </source>
</evidence>
<protein>
    <submittedName>
        <fullName evidence="2">Uncharacterized protein</fullName>
    </submittedName>
</protein>